<dbReference type="Proteomes" id="UP000494206">
    <property type="component" value="Unassembled WGS sequence"/>
</dbReference>
<dbReference type="EMBL" id="CADEPM010000005">
    <property type="protein sequence ID" value="CAB3406880.1"/>
    <property type="molecule type" value="Genomic_DNA"/>
</dbReference>
<reference evidence="1 2" key="1">
    <citation type="submission" date="2020-04" db="EMBL/GenBank/DDBJ databases">
        <authorList>
            <person name="Laetsch R D."/>
            <person name="Stevens L."/>
            <person name="Kumar S."/>
            <person name="Blaxter L. M."/>
        </authorList>
    </citation>
    <scope>NUCLEOTIDE SEQUENCE [LARGE SCALE GENOMIC DNA]</scope>
</reference>
<proteinExistence type="predicted"/>
<protein>
    <submittedName>
        <fullName evidence="1">Uncharacterized protein</fullName>
    </submittedName>
</protein>
<accession>A0A8S1F5A7</accession>
<name>A0A8S1F5A7_9PELO</name>
<sequence length="83" mass="9276">MTLSSTVAFSWSIDFIIGAMHEGKRPQSERIDESFERVASAQTWVFNPWWFSLSKGLLLLKLGYLTLGGSVLRKGCFCSNLGT</sequence>
<evidence type="ECO:0000313" key="1">
    <source>
        <dbReference type="EMBL" id="CAB3406880.1"/>
    </source>
</evidence>
<dbReference type="AlphaFoldDB" id="A0A8S1F5A7"/>
<gene>
    <name evidence="1" type="ORF">CBOVIS_LOCUS8889</name>
</gene>
<evidence type="ECO:0000313" key="2">
    <source>
        <dbReference type="Proteomes" id="UP000494206"/>
    </source>
</evidence>
<organism evidence="1 2">
    <name type="scientific">Caenorhabditis bovis</name>
    <dbReference type="NCBI Taxonomy" id="2654633"/>
    <lineage>
        <taxon>Eukaryota</taxon>
        <taxon>Metazoa</taxon>
        <taxon>Ecdysozoa</taxon>
        <taxon>Nematoda</taxon>
        <taxon>Chromadorea</taxon>
        <taxon>Rhabditida</taxon>
        <taxon>Rhabditina</taxon>
        <taxon>Rhabditomorpha</taxon>
        <taxon>Rhabditoidea</taxon>
        <taxon>Rhabditidae</taxon>
        <taxon>Peloderinae</taxon>
        <taxon>Caenorhabditis</taxon>
    </lineage>
</organism>
<keyword evidence="2" id="KW-1185">Reference proteome</keyword>
<comment type="caution">
    <text evidence="1">The sequence shown here is derived from an EMBL/GenBank/DDBJ whole genome shotgun (WGS) entry which is preliminary data.</text>
</comment>